<name>A0A510NW74_TALPI</name>
<dbReference type="Proteomes" id="UP000053095">
    <property type="component" value="Unassembled WGS sequence"/>
</dbReference>
<protein>
    <submittedName>
        <fullName evidence="2">Uncharacterized protein</fullName>
    </submittedName>
</protein>
<feature type="region of interest" description="Disordered" evidence="1">
    <location>
        <begin position="330"/>
        <end position="355"/>
    </location>
</feature>
<evidence type="ECO:0000313" key="3">
    <source>
        <dbReference type="Proteomes" id="UP000053095"/>
    </source>
</evidence>
<gene>
    <name evidence="2" type="ORF">TCE0_018f05581</name>
</gene>
<feature type="region of interest" description="Disordered" evidence="1">
    <location>
        <begin position="144"/>
        <end position="170"/>
    </location>
</feature>
<sequence length="355" mass="40659">MTTTVVPCDEQYTYRFRVMLYGFMDDERLHPLRWFTPGQVEITYIADQREIRKKTIGLVLSQRNWTGSVATLTDNIGWELQWQNFLLIRLIFNANTIKYLRPDSTSEELEVVGELNIRHYRIYSSPKASLGRYFDDFGYVSLDQSDQEPSGSPEAAQSPGSSNGSSVEDRTQLLRTDPGAVVDWFWGDVITSWEKIEFHCEMDWASTGPLGYTINFLQVYGNVNDARLSLELPETIQAAQIDYFTDQGYHKIEGPITLQVSHSGTINLADHMLNTTWNTFIAIGLLFNPSTINYSYQFRNSQRRGRATIRMMQKIFFRFGFGSANIRGKVGENEPDPRLVDGPLPDPDVRTSVER</sequence>
<proteinExistence type="predicted"/>
<dbReference type="EMBL" id="DF933814">
    <property type="protein sequence ID" value="GAM36465.1"/>
    <property type="molecule type" value="Genomic_DNA"/>
</dbReference>
<dbReference type="AlphaFoldDB" id="A0A510NW74"/>
<evidence type="ECO:0000256" key="1">
    <source>
        <dbReference type="SAM" id="MobiDB-lite"/>
    </source>
</evidence>
<reference evidence="3" key="1">
    <citation type="journal article" date="2015" name="Genome Announc.">
        <title>Draft genome sequence of Talaromyces cellulolyticus strain Y-94, a source of lignocellulosic biomass-degrading enzymes.</title>
        <authorList>
            <person name="Fujii T."/>
            <person name="Koike H."/>
            <person name="Sawayama S."/>
            <person name="Yano S."/>
            <person name="Inoue H."/>
        </authorList>
    </citation>
    <scope>NUCLEOTIDE SEQUENCE [LARGE SCALE GENOMIC DNA]</scope>
    <source>
        <strain evidence="3">Y-94</strain>
    </source>
</reference>
<keyword evidence="3" id="KW-1185">Reference proteome</keyword>
<organism evidence="2 3">
    <name type="scientific">Talaromyces pinophilus</name>
    <name type="common">Penicillium pinophilum</name>
    <dbReference type="NCBI Taxonomy" id="128442"/>
    <lineage>
        <taxon>Eukaryota</taxon>
        <taxon>Fungi</taxon>
        <taxon>Dikarya</taxon>
        <taxon>Ascomycota</taxon>
        <taxon>Pezizomycotina</taxon>
        <taxon>Eurotiomycetes</taxon>
        <taxon>Eurotiomycetidae</taxon>
        <taxon>Eurotiales</taxon>
        <taxon>Trichocomaceae</taxon>
        <taxon>Talaromyces</taxon>
        <taxon>Talaromyces sect. Talaromyces</taxon>
    </lineage>
</organism>
<evidence type="ECO:0000313" key="2">
    <source>
        <dbReference type="EMBL" id="GAM36465.1"/>
    </source>
</evidence>
<feature type="compositionally biased region" description="Basic and acidic residues" evidence="1">
    <location>
        <begin position="330"/>
        <end position="339"/>
    </location>
</feature>
<accession>A0A510NW74</accession>